<reference evidence="3" key="1">
    <citation type="submission" date="2019-09" db="EMBL/GenBank/DDBJ databases">
        <title>Distinct polysaccharide growth profiles of human intestinal Prevotella copri isolates.</title>
        <authorList>
            <person name="Fehlner-Peach H."/>
            <person name="Magnabosco C."/>
            <person name="Raghavan V."/>
            <person name="Scher J.U."/>
            <person name="Tett A."/>
            <person name="Cox L.M."/>
            <person name="Gottsegen C."/>
            <person name="Watters A."/>
            <person name="Wiltshire- Gordon J.D."/>
            <person name="Segata N."/>
            <person name="Bonneau R."/>
            <person name="Littman D.R."/>
        </authorList>
    </citation>
    <scope>NUCLEOTIDE SEQUENCE [LARGE SCALE GENOMIC DNA]</scope>
    <source>
        <strain evidence="3">iAQ1179</strain>
    </source>
</reference>
<name>A0AA90UEB0_9BACT</name>
<protein>
    <submittedName>
        <fullName evidence="2">DUF262 domain-containing protein</fullName>
    </submittedName>
</protein>
<dbReference type="Pfam" id="PF03235">
    <property type="entry name" value="GmrSD_N"/>
    <property type="match status" value="1"/>
</dbReference>
<evidence type="ECO:0000313" key="3">
    <source>
        <dbReference type="Proteomes" id="UP000442105"/>
    </source>
</evidence>
<dbReference type="PANTHER" id="PTHR35149">
    <property type="entry name" value="SLL5132 PROTEIN"/>
    <property type="match status" value="1"/>
</dbReference>
<dbReference type="RefSeq" id="WP_153127872.1">
    <property type="nucleotide sequence ID" value="NZ_VZCW01000056.1"/>
</dbReference>
<evidence type="ECO:0000313" key="2">
    <source>
        <dbReference type="EMBL" id="MQN11767.1"/>
    </source>
</evidence>
<evidence type="ECO:0000259" key="1">
    <source>
        <dbReference type="Pfam" id="PF03235"/>
    </source>
</evidence>
<sequence length="408" mass="48022">MVPITPLRLVPIQRYRQFAEWLLHNVTLVEIKAFSLDNAYIIFETMNDRGMSLNPTEIVKAFLLSKMENEQQAEEMNNAWKARMMKIKAVAGDEGDMSFFRAWLRSKYANTKRSKTANSENEDFENIGTQFHSWLKGHLKQLFLIKPKDYYLFVKSDFDFFSNLFLTIAFMRQDKDSNLNLVSNYCIADSLYIPLLMAPICKVDDAETIKEKIEQINLFVDSFINIRTLSSRSVTQSTIRDTIYDLVKEIRNLSADELTEVLKSKYKPLDDLYDKMVLGNYSPAYMHYFLARIKFNGQLEVSFESLLRSRKHDSYVLYQIIQNSDYDNNETRDYISNQSNLVSVANYCLVKRCDLETLNSLPKVKRIKLLEEKGYIEKFDKYIGNDDLFFWKLRNDDFMSKIKSIWLE</sequence>
<dbReference type="Proteomes" id="UP000442105">
    <property type="component" value="Unassembled WGS sequence"/>
</dbReference>
<comment type="caution">
    <text evidence="2">The sequence shown here is derived from an EMBL/GenBank/DDBJ whole genome shotgun (WGS) entry which is preliminary data.</text>
</comment>
<dbReference type="PANTHER" id="PTHR35149:SF2">
    <property type="entry name" value="DUF262 DOMAIN-CONTAINING PROTEIN"/>
    <property type="match status" value="1"/>
</dbReference>
<organism evidence="2 3">
    <name type="scientific">Segatella copri</name>
    <dbReference type="NCBI Taxonomy" id="165179"/>
    <lineage>
        <taxon>Bacteria</taxon>
        <taxon>Pseudomonadati</taxon>
        <taxon>Bacteroidota</taxon>
        <taxon>Bacteroidia</taxon>
        <taxon>Bacteroidales</taxon>
        <taxon>Prevotellaceae</taxon>
        <taxon>Segatella</taxon>
    </lineage>
</organism>
<dbReference type="InterPro" id="IPR004919">
    <property type="entry name" value="GmrSD_N"/>
</dbReference>
<gene>
    <name evidence="2" type="ORF">F7D95_02785</name>
</gene>
<dbReference type="EMBL" id="VZCW01000056">
    <property type="protein sequence ID" value="MQN11767.1"/>
    <property type="molecule type" value="Genomic_DNA"/>
</dbReference>
<feature type="domain" description="GmrSD restriction endonucleases N-terminal" evidence="1">
    <location>
        <begin position="12"/>
        <end position="64"/>
    </location>
</feature>
<accession>A0AA90UEB0</accession>
<dbReference type="AlphaFoldDB" id="A0AA90UEB0"/>
<proteinExistence type="predicted"/>